<reference evidence="5 6" key="1">
    <citation type="submission" date="2023-02" db="EMBL/GenBank/DDBJ databases">
        <title>Genome sequence of Lacticaseibacillus sp. KACC 23028.</title>
        <authorList>
            <person name="Kim S."/>
            <person name="Heo J."/>
            <person name="Kwon S.-W."/>
        </authorList>
    </citation>
    <scope>NUCLEOTIDE SEQUENCE [LARGE SCALE GENOMIC DNA]</scope>
    <source>
        <strain evidence="5 6">KACC 23028</strain>
    </source>
</reference>
<keyword evidence="3" id="KW-0324">Glycolysis</keyword>
<evidence type="ECO:0000256" key="3">
    <source>
        <dbReference type="ARBA" id="ARBA00023152"/>
    </source>
</evidence>
<dbReference type="Proteomes" id="UP001220377">
    <property type="component" value="Chromosome"/>
</dbReference>
<evidence type="ECO:0000256" key="4">
    <source>
        <dbReference type="ARBA" id="ARBA00023235"/>
    </source>
</evidence>
<dbReference type="InterPro" id="IPR013078">
    <property type="entry name" value="His_Pase_superF_clade-1"/>
</dbReference>
<dbReference type="PANTHER" id="PTHR11931">
    <property type="entry name" value="PHOSPHOGLYCERATE MUTASE"/>
    <property type="match status" value="1"/>
</dbReference>
<evidence type="ECO:0000313" key="6">
    <source>
        <dbReference type="Proteomes" id="UP001220377"/>
    </source>
</evidence>
<comment type="similarity">
    <text evidence="1">Belongs to the phosphoglycerate mutase family. BPG-dependent PGAM subfamily.</text>
</comment>
<dbReference type="CDD" id="cd07067">
    <property type="entry name" value="HP_PGM_like"/>
    <property type="match status" value="1"/>
</dbReference>
<dbReference type="SUPFAM" id="SSF53254">
    <property type="entry name" value="Phosphoglycerate mutase-like"/>
    <property type="match status" value="1"/>
</dbReference>
<dbReference type="InterPro" id="IPR029033">
    <property type="entry name" value="His_PPase_superfam"/>
</dbReference>
<dbReference type="EC" id="5.4.2.11" evidence="2"/>
<evidence type="ECO:0000256" key="1">
    <source>
        <dbReference type="ARBA" id="ARBA00006717"/>
    </source>
</evidence>
<organism evidence="5 6">
    <name type="scientific">Lacticaseibacillus pabuli</name>
    <dbReference type="NCBI Taxonomy" id="3025672"/>
    <lineage>
        <taxon>Bacteria</taxon>
        <taxon>Bacillati</taxon>
        <taxon>Bacillota</taxon>
        <taxon>Bacilli</taxon>
        <taxon>Lactobacillales</taxon>
        <taxon>Lactobacillaceae</taxon>
        <taxon>Lacticaseibacillus</taxon>
    </lineage>
</organism>
<sequence length="196" mass="21564">MSSEGKTIYLMRHGETLFNVEKRIQGACDSPLTAKGQAQATAMGRLLAERGVFLDSAYSSTSERAVDTRQLVLEAMGQTAVPQHQLKTLKECSFGSFEGMPEYLNPPLPYNEFFVQYGGESTAQVEARITQAVTNIAEHDRGNNILIVSHAGACRGFIERCVPAAYEIVGPHMPNSTVLQVTYTNHHFDLQQVISL</sequence>
<dbReference type="EMBL" id="CP117884">
    <property type="protein sequence ID" value="WDF83255.1"/>
    <property type="molecule type" value="Genomic_DNA"/>
</dbReference>
<keyword evidence="6" id="KW-1185">Reference proteome</keyword>
<dbReference type="SMART" id="SM00855">
    <property type="entry name" value="PGAM"/>
    <property type="match status" value="1"/>
</dbReference>
<dbReference type="PROSITE" id="PS00175">
    <property type="entry name" value="PG_MUTASE"/>
    <property type="match status" value="1"/>
</dbReference>
<evidence type="ECO:0000256" key="2">
    <source>
        <dbReference type="ARBA" id="ARBA00012028"/>
    </source>
</evidence>
<evidence type="ECO:0000313" key="5">
    <source>
        <dbReference type="EMBL" id="WDF83255.1"/>
    </source>
</evidence>
<dbReference type="Gene3D" id="3.40.50.1240">
    <property type="entry name" value="Phosphoglycerate mutase-like"/>
    <property type="match status" value="1"/>
</dbReference>
<protein>
    <recommendedName>
        <fullName evidence="2">phosphoglycerate mutase (2,3-diphosphoglycerate-dependent)</fullName>
        <ecNumber evidence="2">5.4.2.11</ecNumber>
    </recommendedName>
</protein>
<gene>
    <name evidence="5" type="ORF">PQ472_03185</name>
</gene>
<dbReference type="InterPro" id="IPR005952">
    <property type="entry name" value="Phosphogly_mut1"/>
</dbReference>
<dbReference type="Pfam" id="PF00300">
    <property type="entry name" value="His_Phos_1"/>
    <property type="match status" value="1"/>
</dbReference>
<dbReference type="InterPro" id="IPR001345">
    <property type="entry name" value="PG/BPGM_mutase_AS"/>
</dbReference>
<dbReference type="RefSeq" id="WP_274261293.1">
    <property type="nucleotide sequence ID" value="NZ_CP117884.1"/>
</dbReference>
<accession>A0ABY7WVT0</accession>
<name>A0ABY7WVT0_9LACO</name>
<keyword evidence="4" id="KW-0413">Isomerase</keyword>
<proteinExistence type="inferred from homology"/>